<protein>
    <submittedName>
        <fullName evidence="2">Outer membrane protein OprG</fullName>
    </submittedName>
</protein>
<feature type="non-terminal residue" evidence="2">
    <location>
        <position position="83"/>
    </location>
</feature>
<evidence type="ECO:0000313" key="2">
    <source>
        <dbReference type="EMBL" id="RMQ76689.1"/>
    </source>
</evidence>
<dbReference type="Proteomes" id="UP000271866">
    <property type="component" value="Unassembled WGS sequence"/>
</dbReference>
<feature type="signal peptide" evidence="1">
    <location>
        <begin position="1"/>
        <end position="29"/>
    </location>
</feature>
<dbReference type="PANTHER" id="PTHR36920">
    <property type="match status" value="1"/>
</dbReference>
<proteinExistence type="predicted"/>
<gene>
    <name evidence="2" type="ORF">ALP98_05163</name>
</gene>
<evidence type="ECO:0000313" key="3">
    <source>
        <dbReference type="Proteomes" id="UP000271866"/>
    </source>
</evidence>
<sequence length="83" mass="8607">MISGASMNKHLLRASVVALAIAAPVAAHAYEPGDFIVRAGVAHVQPNEDSGEVRLDGAKVSGTKATVDGENQLGLTFAYMLTQ</sequence>
<dbReference type="PANTHER" id="PTHR36920:SF1">
    <property type="entry name" value="OUTER MEMBRANE PROTEIN W"/>
    <property type="match status" value="1"/>
</dbReference>
<accession>A0A3M4PEZ0</accession>
<dbReference type="Pfam" id="PF03922">
    <property type="entry name" value="OmpW"/>
    <property type="match status" value="1"/>
</dbReference>
<comment type="caution">
    <text evidence="2">The sequence shown here is derived from an EMBL/GenBank/DDBJ whole genome shotgun (WGS) entry which is preliminary data.</text>
</comment>
<feature type="chain" id="PRO_5018233110" evidence="1">
    <location>
        <begin position="30"/>
        <end position="83"/>
    </location>
</feature>
<dbReference type="GO" id="GO:0055085">
    <property type="term" value="P:transmembrane transport"/>
    <property type="evidence" value="ECO:0007669"/>
    <property type="project" value="TreeGrafter"/>
</dbReference>
<keyword evidence="1" id="KW-0732">Signal</keyword>
<dbReference type="GO" id="GO:0019867">
    <property type="term" value="C:outer membrane"/>
    <property type="evidence" value="ECO:0007669"/>
    <property type="project" value="InterPro"/>
</dbReference>
<dbReference type="Gene3D" id="2.40.160.20">
    <property type="match status" value="1"/>
</dbReference>
<evidence type="ECO:0000256" key="1">
    <source>
        <dbReference type="SAM" id="SignalP"/>
    </source>
</evidence>
<dbReference type="AlphaFoldDB" id="A0A3M4PEZ0"/>
<dbReference type="STRING" id="33069.AO065_00065"/>
<organism evidence="2 3">
    <name type="scientific">Pseudomonas viridiflava</name>
    <name type="common">Phytomonas viridiflava</name>
    <dbReference type="NCBI Taxonomy" id="33069"/>
    <lineage>
        <taxon>Bacteria</taxon>
        <taxon>Pseudomonadati</taxon>
        <taxon>Pseudomonadota</taxon>
        <taxon>Gammaproteobacteria</taxon>
        <taxon>Pseudomonadales</taxon>
        <taxon>Pseudomonadaceae</taxon>
        <taxon>Pseudomonas</taxon>
    </lineage>
</organism>
<dbReference type="EMBL" id="RBRK01000066">
    <property type="protein sequence ID" value="RMQ76689.1"/>
    <property type="molecule type" value="Genomic_DNA"/>
</dbReference>
<reference evidence="2 3" key="1">
    <citation type="submission" date="2018-08" db="EMBL/GenBank/DDBJ databases">
        <title>Recombination of ecologically and evolutionarily significant loci maintains genetic cohesion in the Pseudomonas syringae species complex.</title>
        <authorList>
            <person name="Dillon M."/>
            <person name="Thakur S."/>
            <person name="Almeida R.N.D."/>
            <person name="Weir B.S."/>
            <person name="Guttman D.S."/>
        </authorList>
    </citation>
    <scope>NUCLEOTIDE SEQUENCE [LARGE SCALE GENOMIC DNA]</scope>
    <source>
        <strain evidence="2 3">ICMP 11296</strain>
    </source>
</reference>
<name>A0A3M4PEZ0_PSEVI</name>
<dbReference type="InterPro" id="IPR005618">
    <property type="entry name" value="OMPW"/>
</dbReference>